<gene>
    <name evidence="9" type="ORF">CV102_22165</name>
</gene>
<dbReference type="Gene3D" id="3.30.70.1450">
    <property type="entry name" value="Regulator of K+ conductance, C-terminal domain"/>
    <property type="match status" value="2"/>
</dbReference>
<reference evidence="9" key="1">
    <citation type="submission" date="2017-11" db="EMBL/GenBank/DDBJ databases">
        <authorList>
            <person name="Kajale S.C."/>
            <person name="Sharma A."/>
        </authorList>
    </citation>
    <scope>NUCLEOTIDE SEQUENCE</scope>
    <source>
        <strain evidence="9">LS1_42</strain>
    </source>
</reference>
<keyword evidence="6 7" id="KW-0472">Membrane</keyword>
<dbReference type="OrthoDB" id="21388at2157"/>
<dbReference type="InterPro" id="IPR051679">
    <property type="entry name" value="DASS-Related_Transporters"/>
</dbReference>
<dbReference type="CDD" id="cd01115">
    <property type="entry name" value="SLC13_permease"/>
    <property type="match status" value="1"/>
</dbReference>
<feature type="domain" description="RCK C-terminal" evidence="8">
    <location>
        <begin position="222"/>
        <end position="306"/>
    </location>
</feature>
<feature type="transmembrane region" description="Helical" evidence="7">
    <location>
        <begin position="15"/>
        <end position="31"/>
    </location>
</feature>
<evidence type="ECO:0000313" key="10">
    <source>
        <dbReference type="Proteomes" id="UP000766904"/>
    </source>
</evidence>
<dbReference type="SUPFAM" id="SSF116726">
    <property type="entry name" value="TrkA C-terminal domain-like"/>
    <property type="match status" value="2"/>
</dbReference>
<evidence type="ECO:0000256" key="6">
    <source>
        <dbReference type="ARBA" id="ARBA00023136"/>
    </source>
</evidence>
<sequence>MDVSLAAAPPVETDMLVVFAILFVTLVLFVFEPIPIDIAAISILVVLVALEPWTQVTPELGLSGFANQATLTVLAMFVLSDGIQRTGAIRILGDWLISLTGDDERKQLAATIGLAGSTAGFINNTPVVAMLIPMVTDIAERTNTSPSKLLIPLSYAAMLGGMLTLIGTSPNLLASDISGRIIDRSFTMFEFTQLGILVLITGAIYLLTIGHRLIPERIDLDTDLADQFQLREYVSTIRVTADSPFVGATVGEIENRIGRDLEILRILRRGKIIHRDLEDRTVRAGDRLLLRSSRRTLLEVTTVPGLEFAAEPIAEESNPAVEGDRTLVEVIVVPESAIAGESMTANEFGRRFDSPILAIRRQGELLEQRLSTTVLRGGDTLLVQAASEAREQLMTDPNFVLAQEVERPDYRRSKIPIAVGIVASVVIVAALGVLPIVVTALAGMAGMVISGCVKPEEVYDSIDWQVIFLLAGVIPLGISMEATGAAEYLAYQITPLADVVPLLVFVMAFYMLTAIITEVITNLASVALMVPIAVDVATEIGSEPFSFVLVVTFAASTALMTPVGYQTNLMVYGRGGYEFTDFIRVGLPLQLLLAVVTSLGIAAFWGV</sequence>
<dbReference type="Pfam" id="PF02080">
    <property type="entry name" value="TrkA_C"/>
    <property type="match status" value="2"/>
</dbReference>
<keyword evidence="4" id="KW-0677">Repeat</keyword>
<evidence type="ECO:0000256" key="5">
    <source>
        <dbReference type="ARBA" id="ARBA00022989"/>
    </source>
</evidence>
<evidence type="ECO:0000256" key="2">
    <source>
        <dbReference type="ARBA" id="ARBA00022448"/>
    </source>
</evidence>
<feature type="domain" description="RCK C-terminal" evidence="8">
    <location>
        <begin position="315"/>
        <end position="399"/>
    </location>
</feature>
<evidence type="ECO:0000259" key="8">
    <source>
        <dbReference type="PROSITE" id="PS51202"/>
    </source>
</evidence>
<evidence type="ECO:0000256" key="3">
    <source>
        <dbReference type="ARBA" id="ARBA00022692"/>
    </source>
</evidence>
<evidence type="ECO:0000256" key="1">
    <source>
        <dbReference type="ARBA" id="ARBA00004141"/>
    </source>
</evidence>
<dbReference type="Pfam" id="PF03600">
    <property type="entry name" value="CitMHS"/>
    <property type="match status" value="1"/>
</dbReference>
<feature type="transmembrane region" description="Helical" evidence="7">
    <location>
        <begin position="417"/>
        <end position="446"/>
    </location>
</feature>
<proteinExistence type="predicted"/>
<dbReference type="PANTHER" id="PTHR43652:SF2">
    <property type="entry name" value="BASIC AMINO ACID ANTIPORTER YFCC-RELATED"/>
    <property type="match status" value="1"/>
</dbReference>
<accession>A0A8J8PZB8</accession>
<dbReference type="RefSeq" id="WP_148860202.1">
    <property type="nucleotide sequence ID" value="NZ_PHNJ01000017.1"/>
</dbReference>
<feature type="transmembrane region" description="Helical" evidence="7">
    <location>
        <begin position="466"/>
        <end position="490"/>
    </location>
</feature>
<keyword evidence="3 7" id="KW-0812">Transmembrane</keyword>
<feature type="transmembrane region" description="Helical" evidence="7">
    <location>
        <begin position="149"/>
        <end position="168"/>
    </location>
</feature>
<protein>
    <submittedName>
        <fullName evidence="9">SLC13 family permease</fullName>
    </submittedName>
</protein>
<dbReference type="PANTHER" id="PTHR43652">
    <property type="entry name" value="BASIC AMINO ACID ANTIPORTER YFCC-RELATED"/>
    <property type="match status" value="1"/>
</dbReference>
<keyword evidence="2" id="KW-0813">Transport</keyword>
<dbReference type="GO" id="GO:0008324">
    <property type="term" value="F:monoatomic cation transmembrane transporter activity"/>
    <property type="evidence" value="ECO:0007669"/>
    <property type="project" value="InterPro"/>
</dbReference>
<feature type="transmembrane region" description="Helical" evidence="7">
    <location>
        <begin position="545"/>
        <end position="565"/>
    </location>
</feature>
<organism evidence="9 10">
    <name type="scientific">Natronococcus pandeyae</name>
    <dbReference type="NCBI Taxonomy" id="2055836"/>
    <lineage>
        <taxon>Archaea</taxon>
        <taxon>Methanobacteriati</taxon>
        <taxon>Methanobacteriota</taxon>
        <taxon>Stenosarchaea group</taxon>
        <taxon>Halobacteria</taxon>
        <taxon>Halobacteriales</taxon>
        <taxon>Natrialbaceae</taxon>
        <taxon>Natronococcus</taxon>
    </lineage>
</organism>
<dbReference type="Proteomes" id="UP000766904">
    <property type="component" value="Unassembled WGS sequence"/>
</dbReference>
<dbReference type="PROSITE" id="PS51202">
    <property type="entry name" value="RCK_C"/>
    <property type="match status" value="2"/>
</dbReference>
<evidence type="ECO:0000256" key="4">
    <source>
        <dbReference type="ARBA" id="ARBA00022737"/>
    </source>
</evidence>
<evidence type="ECO:0000313" key="9">
    <source>
        <dbReference type="EMBL" id="TYL36556.1"/>
    </source>
</evidence>
<dbReference type="InterPro" id="IPR036721">
    <property type="entry name" value="RCK_C_sf"/>
</dbReference>
<keyword evidence="10" id="KW-1185">Reference proteome</keyword>
<dbReference type="InterPro" id="IPR006037">
    <property type="entry name" value="RCK_C"/>
</dbReference>
<name>A0A8J8PZB8_9EURY</name>
<dbReference type="EMBL" id="PHNJ01000017">
    <property type="protein sequence ID" value="TYL36556.1"/>
    <property type="molecule type" value="Genomic_DNA"/>
</dbReference>
<comment type="subcellular location">
    <subcellularLocation>
        <location evidence="1">Membrane</location>
        <topology evidence="1">Multi-pass membrane protein</topology>
    </subcellularLocation>
</comment>
<evidence type="ECO:0000256" key="7">
    <source>
        <dbReference type="SAM" id="Phobius"/>
    </source>
</evidence>
<dbReference type="InterPro" id="IPR004680">
    <property type="entry name" value="Cit_transptr-like_dom"/>
</dbReference>
<dbReference type="GO" id="GO:0006813">
    <property type="term" value="P:potassium ion transport"/>
    <property type="evidence" value="ECO:0007669"/>
    <property type="project" value="InterPro"/>
</dbReference>
<feature type="transmembrane region" description="Helical" evidence="7">
    <location>
        <begin position="585"/>
        <end position="605"/>
    </location>
</feature>
<dbReference type="AlphaFoldDB" id="A0A8J8PZB8"/>
<comment type="caution">
    <text evidence="9">The sequence shown here is derived from an EMBL/GenBank/DDBJ whole genome shotgun (WGS) entry which is preliminary data.</text>
</comment>
<keyword evidence="5 7" id="KW-1133">Transmembrane helix</keyword>
<feature type="transmembrane region" description="Helical" evidence="7">
    <location>
        <begin position="188"/>
        <end position="207"/>
    </location>
</feature>
<dbReference type="GO" id="GO:0005886">
    <property type="term" value="C:plasma membrane"/>
    <property type="evidence" value="ECO:0007669"/>
    <property type="project" value="TreeGrafter"/>
</dbReference>
<feature type="transmembrane region" description="Helical" evidence="7">
    <location>
        <begin position="502"/>
        <end position="533"/>
    </location>
</feature>